<dbReference type="InterPro" id="IPR014710">
    <property type="entry name" value="RmlC-like_jellyroll"/>
</dbReference>
<dbReference type="PIRSF" id="PIRSF036628">
    <property type="entry name" value="IolB"/>
    <property type="match status" value="1"/>
</dbReference>
<dbReference type="AlphaFoldDB" id="A0A133KFP0"/>
<dbReference type="GO" id="GO:0019310">
    <property type="term" value="P:inositol catabolic process"/>
    <property type="evidence" value="ECO:0007669"/>
    <property type="project" value="InterPro"/>
</dbReference>
<dbReference type="Pfam" id="PF04962">
    <property type="entry name" value="KduI"/>
    <property type="match status" value="1"/>
</dbReference>
<dbReference type="InterPro" id="IPR021120">
    <property type="entry name" value="KduI/IolB_isomerase"/>
</dbReference>
<dbReference type="EMBL" id="LRPM01000030">
    <property type="protein sequence ID" value="KWZ78254.1"/>
    <property type="molecule type" value="Genomic_DNA"/>
</dbReference>
<evidence type="ECO:0000313" key="2">
    <source>
        <dbReference type="EMBL" id="KWZ78254.1"/>
    </source>
</evidence>
<protein>
    <submittedName>
        <fullName evidence="2">5-deoxy-glucuronate isomerase</fullName>
    </submittedName>
</protein>
<dbReference type="OrthoDB" id="9799936at2"/>
<keyword evidence="3" id="KW-1185">Reference proteome</keyword>
<comment type="caution">
    <text evidence="2">The sequence shown here is derived from an EMBL/GenBank/DDBJ whole genome shotgun (WGS) entry which is preliminary data.</text>
</comment>
<dbReference type="PANTHER" id="PTHR39193">
    <property type="entry name" value="5-DEOXY-GLUCURONATE ISOMERASE"/>
    <property type="match status" value="1"/>
</dbReference>
<dbReference type="Gene3D" id="2.60.120.10">
    <property type="entry name" value="Jelly Rolls"/>
    <property type="match status" value="2"/>
</dbReference>
<organism evidence="2 3">
    <name type="scientific">Anaerococcus tetradius</name>
    <dbReference type="NCBI Taxonomy" id="33036"/>
    <lineage>
        <taxon>Bacteria</taxon>
        <taxon>Bacillati</taxon>
        <taxon>Bacillota</taxon>
        <taxon>Tissierellia</taxon>
        <taxon>Tissierellales</taxon>
        <taxon>Peptoniphilaceae</taxon>
        <taxon>Anaerococcus</taxon>
    </lineage>
</organism>
<evidence type="ECO:0000313" key="3">
    <source>
        <dbReference type="Proteomes" id="UP000070383"/>
    </source>
</evidence>
<dbReference type="PANTHER" id="PTHR39193:SF1">
    <property type="entry name" value="5-DEOXY-GLUCURONATE ISOMERASE"/>
    <property type="match status" value="1"/>
</dbReference>
<accession>A0A133KFP0</accession>
<dbReference type="STRING" id="33036.HMPREF3200_00852"/>
<dbReference type="PATRIC" id="fig|33036.3.peg.845"/>
<dbReference type="InterPro" id="IPR011051">
    <property type="entry name" value="RmlC_Cupin_sf"/>
</dbReference>
<dbReference type="GO" id="GO:0008880">
    <property type="term" value="F:glucuronate isomerase activity"/>
    <property type="evidence" value="ECO:0007669"/>
    <property type="project" value="InterPro"/>
</dbReference>
<keyword evidence="1 2" id="KW-0413">Isomerase</keyword>
<dbReference type="InterPro" id="IPR024203">
    <property type="entry name" value="Deoxy-glucuronate_isom_IolB"/>
</dbReference>
<gene>
    <name evidence="2" type="ORF">HMPREF3200_00852</name>
</gene>
<dbReference type="Proteomes" id="UP000070383">
    <property type="component" value="Unassembled WGS sequence"/>
</dbReference>
<sequence>MIVLFERSVFLASLKKECLNIDLGNYVLLQNIEAKKSILNYIGLRALELNDKSLYKESLDGQEACVTVLCGKANVKVGENEYKNIGRREKNFDKNPTDSVYITNKDSFEISSDSNARVVISYAISDKVLESRLIKAEDNSVEKRGKGMNKRLVNNILPDSSTISDKLIVVEVYTDEANWSSYPPHKHDTASETETFLEEIYYHEMDKEQGFVFQRVYTDDRVLDETMSLYNKDAVMVPRGYHPVAVPYGYNSYYLNVMAGPNKEWKFHNEKDHEWIIDRKDVE</sequence>
<dbReference type="SUPFAM" id="SSF51182">
    <property type="entry name" value="RmlC-like cupins"/>
    <property type="match status" value="1"/>
</dbReference>
<evidence type="ECO:0000256" key="1">
    <source>
        <dbReference type="ARBA" id="ARBA00023235"/>
    </source>
</evidence>
<reference evidence="3" key="1">
    <citation type="submission" date="2016-01" db="EMBL/GenBank/DDBJ databases">
        <authorList>
            <person name="Mitreva M."/>
            <person name="Pepin K.H."/>
            <person name="Mihindukulasuriya K.A."/>
            <person name="Fulton R."/>
            <person name="Fronick C."/>
            <person name="O'Laughlin M."/>
            <person name="Miner T."/>
            <person name="Herter B."/>
            <person name="Rosa B.A."/>
            <person name="Cordes M."/>
            <person name="Tomlinson C."/>
            <person name="Wollam A."/>
            <person name="Palsikar V.B."/>
            <person name="Mardis E.R."/>
            <person name="Wilson R.K."/>
        </authorList>
    </citation>
    <scope>NUCLEOTIDE SEQUENCE [LARGE SCALE GENOMIC DNA]</scope>
    <source>
        <strain evidence="3">MJR8151</strain>
    </source>
</reference>
<name>A0A133KFP0_9FIRM</name>
<dbReference type="NCBIfam" id="TIGR04378">
    <property type="entry name" value="myo_inos_iolB"/>
    <property type="match status" value="1"/>
</dbReference>
<proteinExistence type="predicted"/>